<dbReference type="Proteomes" id="UP001243844">
    <property type="component" value="Unassembled WGS sequence"/>
</dbReference>
<evidence type="ECO:0000313" key="2">
    <source>
        <dbReference type="Proteomes" id="UP001243844"/>
    </source>
</evidence>
<protein>
    <submittedName>
        <fullName evidence="1">Uncharacterized protein</fullName>
    </submittedName>
</protein>
<accession>A0AAW8J5A9</accession>
<proteinExistence type="predicted"/>
<organism evidence="1 2">
    <name type="scientific">Acinetobacter rudis</name>
    <dbReference type="NCBI Taxonomy" id="632955"/>
    <lineage>
        <taxon>Bacteria</taxon>
        <taxon>Pseudomonadati</taxon>
        <taxon>Pseudomonadota</taxon>
        <taxon>Gammaproteobacteria</taxon>
        <taxon>Moraxellales</taxon>
        <taxon>Moraxellaceae</taxon>
        <taxon>Acinetobacter</taxon>
    </lineage>
</organism>
<dbReference type="RefSeq" id="WP_308975305.1">
    <property type="nucleotide sequence ID" value="NZ_JAVIDL010000005.1"/>
</dbReference>
<sequence>MIITSCDSSDKVDVDKKSTSETNEISNAVDSSVIIYSDEKMNDLLDKSLNYGDCDSFHNAIINSTFSGKTTALFYETQIMAYKYNCSIAYYFLGMDMYSDPDLVKYKYDFVSDSDKLNDISSPPVWSEDNMIKSMAIYYFLKAYELGEKDAYYELIKYFGEDPKKFPKSSDFIKGKK</sequence>
<dbReference type="AlphaFoldDB" id="A0AAW8J5A9"/>
<name>A0AAW8J5A9_9GAMM</name>
<dbReference type="EMBL" id="JAVIDL010000005">
    <property type="protein sequence ID" value="MDQ8934834.1"/>
    <property type="molecule type" value="Genomic_DNA"/>
</dbReference>
<reference evidence="1" key="1">
    <citation type="submission" date="2023-08" db="EMBL/GenBank/DDBJ databases">
        <title>Emergence of clinically-relevant ST2 carbapenem-resistant Acinetobacter baumannii strains in hospital sewages in Zhejiang, East of China.</title>
        <authorList>
            <person name="Kaichao C."/>
            <person name="Zhang R."/>
        </authorList>
    </citation>
    <scope>NUCLEOTIDE SEQUENCE</scope>
    <source>
        <strain evidence="1">M-RB-37</strain>
    </source>
</reference>
<evidence type="ECO:0000313" key="1">
    <source>
        <dbReference type="EMBL" id="MDQ8934834.1"/>
    </source>
</evidence>
<comment type="caution">
    <text evidence="1">The sequence shown here is derived from an EMBL/GenBank/DDBJ whole genome shotgun (WGS) entry which is preliminary data.</text>
</comment>
<gene>
    <name evidence="1" type="ORF">RFH47_03680</name>
</gene>